<dbReference type="AlphaFoldDB" id="A0A7Z9BMI4"/>
<accession>A0A7Z9BMI4</accession>
<reference evidence="1" key="1">
    <citation type="submission" date="2019-10" db="EMBL/GenBank/DDBJ databases">
        <authorList>
            <consortium name="Genoscope - CEA"/>
            <person name="William W."/>
        </authorList>
    </citation>
    <scope>NUCLEOTIDE SEQUENCE [LARGE SCALE GENOMIC DNA]</scope>
    <source>
        <strain evidence="1">BBR_PRJEB10992</strain>
    </source>
</reference>
<organism evidence="1 2">
    <name type="scientific">Planktothrix serta PCC 8927</name>
    <dbReference type="NCBI Taxonomy" id="671068"/>
    <lineage>
        <taxon>Bacteria</taxon>
        <taxon>Bacillati</taxon>
        <taxon>Cyanobacteriota</taxon>
        <taxon>Cyanophyceae</taxon>
        <taxon>Oscillatoriophycideae</taxon>
        <taxon>Oscillatoriales</taxon>
        <taxon>Microcoleaceae</taxon>
        <taxon>Planktothrix</taxon>
    </lineage>
</organism>
<evidence type="ECO:0000313" key="2">
    <source>
        <dbReference type="Proteomes" id="UP000184550"/>
    </source>
</evidence>
<sequence>MLDLDHILCLFMPTYLLLYENLIPTKVADLSCSFPRPDSGF</sequence>
<evidence type="ECO:0000313" key="1">
    <source>
        <dbReference type="EMBL" id="VXD17897.1"/>
    </source>
</evidence>
<proteinExistence type="predicted"/>
<keyword evidence="2" id="KW-1185">Reference proteome</keyword>
<comment type="caution">
    <text evidence="1">The sequence shown here is derived from an EMBL/GenBank/DDBJ whole genome shotgun (WGS) entry which is preliminary data.</text>
</comment>
<dbReference type="EMBL" id="CZCU02000136">
    <property type="protein sequence ID" value="VXD17897.1"/>
    <property type="molecule type" value="Genomic_DNA"/>
</dbReference>
<gene>
    <name evidence="1" type="ORF">PL8927_600165</name>
</gene>
<dbReference type="Proteomes" id="UP000184550">
    <property type="component" value="Unassembled WGS sequence"/>
</dbReference>
<protein>
    <submittedName>
        <fullName evidence="1">Uncharacterized protein</fullName>
    </submittedName>
</protein>
<name>A0A7Z9BMI4_9CYAN</name>